<comment type="caution">
    <text evidence="4">The sequence shown here is derived from an EMBL/GenBank/DDBJ whole genome shotgun (WGS) entry which is preliminary data.</text>
</comment>
<dbReference type="PROSITE" id="PS51186">
    <property type="entry name" value="GNAT"/>
    <property type="match status" value="1"/>
</dbReference>
<dbReference type="PANTHER" id="PTHR43072:SF23">
    <property type="entry name" value="UPF0039 PROTEIN C11D3.02C"/>
    <property type="match status" value="1"/>
</dbReference>
<sequence>MDSDLGSAAANVTLRLATPEDAAAMLTIYAPYITGSTITFEYEVPAIEAFAERVRKLQGILPWLVAENGGQVLGYAYASRYRERPAYQWSVETSVYVRPEYHGTGVARRLYTQLFDLLTQQGYVNAYAGVTQPNPRSVAFHQSFGFELIGTYRHVGYKFGKWHDVQWLAKQLQAPPAAPVAPRLLTALPQY</sequence>
<dbReference type="EMBL" id="BMHT01000004">
    <property type="protein sequence ID" value="GGF13633.1"/>
    <property type="molecule type" value="Genomic_DNA"/>
</dbReference>
<evidence type="ECO:0000256" key="2">
    <source>
        <dbReference type="ARBA" id="ARBA00023315"/>
    </source>
</evidence>
<accession>A0ABQ1UCD6</accession>
<keyword evidence="2" id="KW-0012">Acyltransferase</keyword>
<dbReference type="Pfam" id="PF13420">
    <property type="entry name" value="Acetyltransf_4"/>
    <property type="match status" value="1"/>
</dbReference>
<protein>
    <submittedName>
        <fullName evidence="4">N-acetyltransferase</fullName>
    </submittedName>
</protein>
<name>A0ABQ1UCD6_9BACT</name>
<dbReference type="Gene3D" id="3.40.630.30">
    <property type="match status" value="1"/>
</dbReference>
<reference evidence="5" key="1">
    <citation type="journal article" date="2019" name="Int. J. Syst. Evol. Microbiol.">
        <title>The Global Catalogue of Microorganisms (GCM) 10K type strain sequencing project: providing services to taxonomists for standard genome sequencing and annotation.</title>
        <authorList>
            <consortium name="The Broad Institute Genomics Platform"/>
            <consortium name="The Broad Institute Genome Sequencing Center for Infectious Disease"/>
            <person name="Wu L."/>
            <person name="Ma J."/>
        </authorList>
    </citation>
    <scope>NUCLEOTIDE SEQUENCE [LARGE SCALE GENOMIC DNA]</scope>
    <source>
        <strain evidence="5">CGMCC 1.15197</strain>
    </source>
</reference>
<gene>
    <name evidence="4" type="ORF">GCM10011383_26070</name>
</gene>
<keyword evidence="5" id="KW-1185">Reference proteome</keyword>
<dbReference type="RefSeq" id="WP_188814435.1">
    <property type="nucleotide sequence ID" value="NZ_BMHT01000004.1"/>
</dbReference>
<keyword evidence="1" id="KW-0808">Transferase</keyword>
<organism evidence="4 5">
    <name type="scientific">Hymenobacter cavernae</name>
    <dbReference type="NCBI Taxonomy" id="2044852"/>
    <lineage>
        <taxon>Bacteria</taxon>
        <taxon>Pseudomonadati</taxon>
        <taxon>Bacteroidota</taxon>
        <taxon>Cytophagia</taxon>
        <taxon>Cytophagales</taxon>
        <taxon>Hymenobacteraceae</taxon>
        <taxon>Hymenobacter</taxon>
    </lineage>
</organism>
<evidence type="ECO:0000256" key="1">
    <source>
        <dbReference type="ARBA" id="ARBA00022679"/>
    </source>
</evidence>
<proteinExistence type="predicted"/>
<evidence type="ECO:0000259" key="3">
    <source>
        <dbReference type="PROSITE" id="PS51186"/>
    </source>
</evidence>
<evidence type="ECO:0000313" key="4">
    <source>
        <dbReference type="EMBL" id="GGF13633.1"/>
    </source>
</evidence>
<dbReference type="SUPFAM" id="SSF55729">
    <property type="entry name" value="Acyl-CoA N-acyltransferases (Nat)"/>
    <property type="match status" value="1"/>
</dbReference>
<dbReference type="InterPro" id="IPR016181">
    <property type="entry name" value="Acyl_CoA_acyltransferase"/>
</dbReference>
<dbReference type="InterPro" id="IPR000182">
    <property type="entry name" value="GNAT_dom"/>
</dbReference>
<dbReference type="PANTHER" id="PTHR43072">
    <property type="entry name" value="N-ACETYLTRANSFERASE"/>
    <property type="match status" value="1"/>
</dbReference>
<dbReference type="CDD" id="cd04301">
    <property type="entry name" value="NAT_SF"/>
    <property type="match status" value="1"/>
</dbReference>
<feature type="domain" description="N-acetyltransferase" evidence="3">
    <location>
        <begin position="12"/>
        <end position="173"/>
    </location>
</feature>
<evidence type="ECO:0000313" key="5">
    <source>
        <dbReference type="Proteomes" id="UP000632273"/>
    </source>
</evidence>
<dbReference type="Proteomes" id="UP000632273">
    <property type="component" value="Unassembled WGS sequence"/>
</dbReference>